<dbReference type="AlphaFoldDB" id="A0A540VEZ3"/>
<keyword evidence="2" id="KW-0813">Transport</keyword>
<evidence type="ECO:0000313" key="6">
    <source>
        <dbReference type="EMBL" id="TQE95282.1"/>
    </source>
</evidence>
<gene>
    <name evidence="6" type="ORF">FKZ61_12985</name>
</gene>
<dbReference type="PANTHER" id="PTHR30061">
    <property type="entry name" value="MALTOSE-BINDING PERIPLASMIC PROTEIN"/>
    <property type="match status" value="1"/>
</dbReference>
<feature type="chain" id="PRO_5022199848" evidence="5">
    <location>
        <begin position="28"/>
        <end position="806"/>
    </location>
</feature>
<dbReference type="EMBL" id="VIGC01000015">
    <property type="protein sequence ID" value="TQE95282.1"/>
    <property type="molecule type" value="Genomic_DNA"/>
</dbReference>
<evidence type="ECO:0000313" key="7">
    <source>
        <dbReference type="Proteomes" id="UP000317371"/>
    </source>
</evidence>
<dbReference type="Proteomes" id="UP000317371">
    <property type="component" value="Unassembled WGS sequence"/>
</dbReference>
<feature type="compositionally biased region" description="Low complexity" evidence="4">
    <location>
        <begin position="784"/>
        <end position="798"/>
    </location>
</feature>
<sequence length="806" mass="86612">MTTMDKRIQRTLLFLLPALLLAGLALANCGAPRPGNTTQSAVQGRILLWHAWTEQETTVLNEILGRFKEIHPGATIKQQSFASQEELRRAFEAAADSGLGPDLLLGPNDWIRPLADQGFIADISGEISEDILQRYMDATLAEVRYGDGLYGLPQSLNTLALYYNRTIVDTPPRTLDELLAQAAAGRLVTMSTNFYDAFWGVQAFGGQLMDQEGRVILDQGGFANWLAWLEMARDAPGMILDTNRDALRTRFLEGGVAYYVGDAREYPAIAEALGSDQVGVAPLPAGPNGPAGPFLSVQAFLFNSASSANQRRVALEVAQFVTNAEQSATLMRRVGQVPANVRVRINPRLNPVVNSFATQARTAVPVPNVPQMDAVWRLADDAYVKVLEGVLEPAEAAAAVTAAINEANGIPPLAVADYSCPGPGTIRLAHSLDGADAQVVDTLAALFSAQCPGTQVEVTRMSPSALRNSLQAGTDDRQPTLILASHLWVPELVMGEEIRNISGLVNGQLLQRYRPFAVDGLRYQNGLYGIPAFFDVSALYYNRTLVNQPARTLTDLRTQLADGIPVTLDIRFDQAYWGVGAFGGRLFDAQGQIFLDDGGFANWLAWLKESRQDFGLRVSQDEAVMKSDFKTGRSAYYVGGPNDLAELREAFLDGALGVSTLPAGPEGEATPFLWVTGYLFNAAASEDQSRMALEFVKYATLPDRQAMAIRMASQLPSNANIDLGPYPQIAVFVDAARSAILYPTFPQIETVRRLAASVYQAVLMEGVPPTEAVAAAAAALNEATNPAASGGGSSDAAGLNGPSNGP</sequence>
<evidence type="ECO:0000256" key="1">
    <source>
        <dbReference type="ARBA" id="ARBA00008520"/>
    </source>
</evidence>
<evidence type="ECO:0000256" key="5">
    <source>
        <dbReference type="SAM" id="SignalP"/>
    </source>
</evidence>
<name>A0A540VEZ3_9CHLR</name>
<evidence type="ECO:0000256" key="4">
    <source>
        <dbReference type="SAM" id="MobiDB-lite"/>
    </source>
</evidence>
<dbReference type="InParanoid" id="A0A540VEZ3"/>
<keyword evidence="7" id="KW-1185">Reference proteome</keyword>
<evidence type="ECO:0000256" key="2">
    <source>
        <dbReference type="ARBA" id="ARBA00022448"/>
    </source>
</evidence>
<dbReference type="PANTHER" id="PTHR30061:SF50">
    <property type="entry name" value="MALTOSE_MALTODEXTRIN-BINDING PERIPLASMIC PROTEIN"/>
    <property type="match status" value="1"/>
</dbReference>
<evidence type="ECO:0000256" key="3">
    <source>
        <dbReference type="ARBA" id="ARBA00022729"/>
    </source>
</evidence>
<dbReference type="GO" id="GO:1901982">
    <property type="term" value="F:maltose binding"/>
    <property type="evidence" value="ECO:0007669"/>
    <property type="project" value="TreeGrafter"/>
</dbReference>
<protein>
    <submittedName>
        <fullName evidence="6">Extracellular solute-binding protein</fullName>
    </submittedName>
</protein>
<dbReference type="Pfam" id="PF13416">
    <property type="entry name" value="SBP_bac_8"/>
    <property type="match status" value="2"/>
</dbReference>
<dbReference type="GO" id="GO:0055052">
    <property type="term" value="C:ATP-binding cassette (ABC) transporter complex, substrate-binding subunit-containing"/>
    <property type="evidence" value="ECO:0007669"/>
    <property type="project" value="TreeGrafter"/>
</dbReference>
<dbReference type="GO" id="GO:0015768">
    <property type="term" value="P:maltose transport"/>
    <property type="evidence" value="ECO:0007669"/>
    <property type="project" value="TreeGrafter"/>
</dbReference>
<keyword evidence="3 5" id="KW-0732">Signal</keyword>
<dbReference type="OrthoDB" id="9766758at2"/>
<feature type="region of interest" description="Disordered" evidence="4">
    <location>
        <begin position="784"/>
        <end position="806"/>
    </location>
</feature>
<organism evidence="6 7">
    <name type="scientific">Litorilinea aerophila</name>
    <dbReference type="NCBI Taxonomy" id="1204385"/>
    <lineage>
        <taxon>Bacteria</taxon>
        <taxon>Bacillati</taxon>
        <taxon>Chloroflexota</taxon>
        <taxon>Caldilineae</taxon>
        <taxon>Caldilineales</taxon>
        <taxon>Caldilineaceae</taxon>
        <taxon>Litorilinea</taxon>
    </lineage>
</organism>
<comment type="caution">
    <text evidence="6">The sequence shown here is derived from an EMBL/GenBank/DDBJ whole genome shotgun (WGS) entry which is preliminary data.</text>
</comment>
<accession>A0A540VEZ3</accession>
<feature type="signal peptide" evidence="5">
    <location>
        <begin position="1"/>
        <end position="27"/>
    </location>
</feature>
<dbReference type="InterPro" id="IPR006059">
    <property type="entry name" value="SBP"/>
</dbReference>
<reference evidence="6 7" key="1">
    <citation type="submission" date="2019-06" db="EMBL/GenBank/DDBJ databases">
        <title>Genome sequence of Litorilinea aerophila BAA-2444.</title>
        <authorList>
            <person name="Maclea K.S."/>
            <person name="Maurais E.G."/>
            <person name="Iannazzi L.C."/>
        </authorList>
    </citation>
    <scope>NUCLEOTIDE SEQUENCE [LARGE SCALE GENOMIC DNA]</scope>
    <source>
        <strain evidence="6 7">ATCC BAA-2444</strain>
    </source>
</reference>
<dbReference type="Gene3D" id="3.40.190.10">
    <property type="entry name" value="Periplasmic binding protein-like II"/>
    <property type="match status" value="4"/>
</dbReference>
<dbReference type="SUPFAM" id="SSF53850">
    <property type="entry name" value="Periplasmic binding protein-like II"/>
    <property type="match status" value="2"/>
</dbReference>
<comment type="similarity">
    <text evidence="1">Belongs to the bacterial solute-binding protein 1 family.</text>
</comment>
<proteinExistence type="inferred from homology"/>
<dbReference type="GO" id="GO:0042956">
    <property type="term" value="P:maltodextrin transmembrane transport"/>
    <property type="evidence" value="ECO:0007669"/>
    <property type="project" value="TreeGrafter"/>
</dbReference>